<comment type="similarity">
    <text evidence="6">Belongs to the insect chemoreceptor superfamily. Gustatory receptor (GR) family.</text>
</comment>
<dbReference type="FunCoup" id="B3LVH7">
    <property type="interactions" value="4"/>
</dbReference>
<evidence type="ECO:0000256" key="6">
    <source>
        <dbReference type="RuleBase" id="RU363108"/>
    </source>
</evidence>
<organism evidence="7 8">
    <name type="scientific">Drosophila ananassae</name>
    <name type="common">Fruit fly</name>
    <dbReference type="NCBI Taxonomy" id="7217"/>
    <lineage>
        <taxon>Eukaryota</taxon>
        <taxon>Metazoa</taxon>
        <taxon>Ecdysozoa</taxon>
        <taxon>Arthropoda</taxon>
        <taxon>Hexapoda</taxon>
        <taxon>Insecta</taxon>
        <taxon>Pterygota</taxon>
        <taxon>Neoptera</taxon>
        <taxon>Endopterygota</taxon>
        <taxon>Diptera</taxon>
        <taxon>Brachycera</taxon>
        <taxon>Muscomorpha</taxon>
        <taxon>Ephydroidea</taxon>
        <taxon>Drosophilidae</taxon>
        <taxon>Drosophila</taxon>
        <taxon>Sophophora</taxon>
    </lineage>
</organism>
<dbReference type="AlphaFoldDB" id="B3LVH7"/>
<keyword evidence="4 6" id="KW-1133">Transmembrane helix</keyword>
<proteinExistence type="inferred from homology"/>
<keyword evidence="6" id="KW-0807">Transducer</keyword>
<feature type="transmembrane region" description="Helical" evidence="6">
    <location>
        <begin position="255"/>
        <end position="275"/>
    </location>
</feature>
<gene>
    <name evidence="7" type="primary">Dana\GF16965</name>
    <name evidence="7" type="synonym">dana_GLEANR_18231</name>
    <name evidence="7" type="ORF">GF16965</name>
</gene>
<comment type="function">
    <text evidence="6">Gustatory receptor which mediates acceptance or avoidance behavior, depending on its substrates.</text>
</comment>
<name>B3LVH7_DROAN</name>
<dbReference type="Proteomes" id="UP000007801">
    <property type="component" value="Unassembled WGS sequence"/>
</dbReference>
<evidence type="ECO:0000256" key="5">
    <source>
        <dbReference type="ARBA" id="ARBA00023136"/>
    </source>
</evidence>
<dbReference type="STRING" id="7217.B3LVH7"/>
<dbReference type="OrthoDB" id="7860665at2759"/>
<feature type="transmembrane region" description="Helical" evidence="6">
    <location>
        <begin position="43"/>
        <end position="61"/>
    </location>
</feature>
<dbReference type="GO" id="GO:0005886">
    <property type="term" value="C:plasma membrane"/>
    <property type="evidence" value="ECO:0007669"/>
    <property type="project" value="UniProtKB-SubCell"/>
</dbReference>
<accession>B3LVH7</accession>
<feature type="transmembrane region" description="Helical" evidence="6">
    <location>
        <begin position="169"/>
        <end position="193"/>
    </location>
</feature>
<keyword evidence="8" id="KW-1185">Reference proteome</keyword>
<sequence>MSRTTRITGWLLRFFALHAKVFGVVTFRIEWKESRLVARNLKSYRWFCILLRLIISGIYGYSFSSWTVQLKDWLLIGFFTLRMLGCLLSTAVLIVLQIWFNQELLNLVNRFLELFRRVKRLRGAKQHGFGGRHELVLMSVKLISLIYVIFTYKVLSFSPWIMLTIFGDLYISTGAGIVMHLCFVGYLSLAILYQDLNTYVDCHLRAQLGSLRDEDEAENEQPSRQAISNLDECLNLYEDIHKVDKEFQRLFNLPLFINLVQSLLAMAMVSTHAILRRQYIVNLWGLVLKLLIDVLLLTLAVHRAQRNSRMIKSLSLENLYITESRSHHMKLDLFLGRLLHQELRVFPLGLFEVSNELTLFFLSAMITFVTFLIQTQWQKV</sequence>
<comment type="subcellular location">
    <subcellularLocation>
        <location evidence="1 6">Cell membrane</location>
        <topology evidence="1 6">Multi-pass membrane protein</topology>
    </subcellularLocation>
</comment>
<feature type="transmembrane region" description="Helical" evidence="6">
    <location>
        <begin position="73"/>
        <end position="100"/>
    </location>
</feature>
<dbReference type="HOGENOM" id="CLU_059451_0_0_1"/>
<feature type="transmembrane region" description="Helical" evidence="6">
    <location>
        <begin position="357"/>
        <end position="377"/>
    </location>
</feature>
<feature type="transmembrane region" description="Helical" evidence="6">
    <location>
        <begin position="281"/>
        <end position="302"/>
    </location>
</feature>
<feature type="transmembrane region" description="Helical" evidence="6">
    <location>
        <begin position="142"/>
        <end position="163"/>
    </location>
</feature>
<keyword evidence="6" id="KW-0675">Receptor</keyword>
<dbReference type="InParanoid" id="B3LVH7"/>
<dbReference type="InterPro" id="IPR013604">
    <property type="entry name" value="7TM_chemorcpt"/>
</dbReference>
<dbReference type="EMBL" id="CH902617">
    <property type="protein sequence ID" value="EDV42547.2"/>
    <property type="molecule type" value="Genomic_DNA"/>
</dbReference>
<keyword evidence="3 6" id="KW-0812">Transmembrane</keyword>
<evidence type="ECO:0000256" key="2">
    <source>
        <dbReference type="ARBA" id="ARBA00022475"/>
    </source>
</evidence>
<evidence type="ECO:0000313" key="7">
    <source>
        <dbReference type="EMBL" id="EDV42547.2"/>
    </source>
</evidence>
<dbReference type="GO" id="GO:0007165">
    <property type="term" value="P:signal transduction"/>
    <property type="evidence" value="ECO:0007669"/>
    <property type="project" value="UniProtKB-KW"/>
</dbReference>
<dbReference type="GO" id="GO:0050909">
    <property type="term" value="P:sensory perception of taste"/>
    <property type="evidence" value="ECO:0007669"/>
    <property type="project" value="InterPro"/>
</dbReference>
<protein>
    <recommendedName>
        <fullName evidence="6">Gustatory receptor</fullName>
    </recommendedName>
</protein>
<keyword evidence="2 6" id="KW-1003">Cell membrane</keyword>
<dbReference type="Pfam" id="PF08395">
    <property type="entry name" value="7tm_7"/>
    <property type="match status" value="1"/>
</dbReference>
<keyword evidence="5 6" id="KW-0472">Membrane</keyword>
<evidence type="ECO:0000256" key="3">
    <source>
        <dbReference type="ARBA" id="ARBA00022692"/>
    </source>
</evidence>
<evidence type="ECO:0000256" key="4">
    <source>
        <dbReference type="ARBA" id="ARBA00022989"/>
    </source>
</evidence>
<reference evidence="7 8" key="1">
    <citation type="journal article" date="2007" name="Nature">
        <title>Evolution of genes and genomes on the Drosophila phylogeny.</title>
        <authorList>
            <consortium name="Drosophila 12 Genomes Consortium"/>
            <person name="Clark A.G."/>
            <person name="Eisen M.B."/>
            <person name="Smith D.R."/>
            <person name="Bergman C.M."/>
            <person name="Oliver B."/>
            <person name="Markow T.A."/>
            <person name="Kaufman T.C."/>
            <person name="Kellis M."/>
            <person name="Gelbart W."/>
            <person name="Iyer V.N."/>
            <person name="Pollard D.A."/>
            <person name="Sackton T.B."/>
            <person name="Larracuente A.M."/>
            <person name="Singh N.D."/>
            <person name="Abad J.P."/>
            <person name="Abt D.N."/>
            <person name="Adryan B."/>
            <person name="Aguade M."/>
            <person name="Akashi H."/>
            <person name="Anderson W.W."/>
            <person name="Aquadro C.F."/>
            <person name="Ardell D.H."/>
            <person name="Arguello R."/>
            <person name="Artieri C.G."/>
            <person name="Barbash D.A."/>
            <person name="Barker D."/>
            <person name="Barsanti P."/>
            <person name="Batterham P."/>
            <person name="Batzoglou S."/>
            <person name="Begun D."/>
            <person name="Bhutkar A."/>
            <person name="Blanco E."/>
            <person name="Bosak S.A."/>
            <person name="Bradley R.K."/>
            <person name="Brand A.D."/>
            <person name="Brent M.R."/>
            <person name="Brooks A.N."/>
            <person name="Brown R.H."/>
            <person name="Butlin R.K."/>
            <person name="Caggese C."/>
            <person name="Calvi B.R."/>
            <person name="Bernardo de Carvalho A."/>
            <person name="Caspi A."/>
            <person name="Castrezana S."/>
            <person name="Celniker S.E."/>
            <person name="Chang J.L."/>
            <person name="Chapple C."/>
            <person name="Chatterji S."/>
            <person name="Chinwalla A."/>
            <person name="Civetta A."/>
            <person name="Clifton S.W."/>
            <person name="Comeron J.M."/>
            <person name="Costello J.C."/>
            <person name="Coyne J.A."/>
            <person name="Daub J."/>
            <person name="David R.G."/>
            <person name="Delcher A.L."/>
            <person name="Delehaunty K."/>
            <person name="Do C.B."/>
            <person name="Ebling H."/>
            <person name="Edwards K."/>
            <person name="Eickbush T."/>
            <person name="Evans J.D."/>
            <person name="Filipski A."/>
            <person name="Findeiss S."/>
            <person name="Freyhult E."/>
            <person name="Fulton L."/>
            <person name="Fulton R."/>
            <person name="Garcia A.C."/>
            <person name="Gardiner A."/>
            <person name="Garfield D.A."/>
            <person name="Garvin B.E."/>
            <person name="Gibson G."/>
            <person name="Gilbert D."/>
            <person name="Gnerre S."/>
            <person name="Godfrey J."/>
            <person name="Good R."/>
            <person name="Gotea V."/>
            <person name="Gravely B."/>
            <person name="Greenberg A.J."/>
            <person name="Griffiths-Jones S."/>
            <person name="Gross S."/>
            <person name="Guigo R."/>
            <person name="Gustafson E.A."/>
            <person name="Haerty W."/>
            <person name="Hahn M.W."/>
            <person name="Halligan D.L."/>
            <person name="Halpern A.L."/>
            <person name="Halter G.M."/>
            <person name="Han M.V."/>
            <person name="Heger A."/>
            <person name="Hillier L."/>
            <person name="Hinrichs A.S."/>
            <person name="Holmes I."/>
            <person name="Hoskins R.A."/>
            <person name="Hubisz M.J."/>
            <person name="Hultmark D."/>
            <person name="Huntley M.A."/>
            <person name="Jaffe D.B."/>
            <person name="Jagadeeshan S."/>
            <person name="Jeck W.R."/>
            <person name="Johnson J."/>
            <person name="Jones C.D."/>
            <person name="Jordan W.C."/>
            <person name="Karpen G.H."/>
            <person name="Kataoka E."/>
            <person name="Keightley P.D."/>
            <person name="Kheradpour P."/>
            <person name="Kirkness E.F."/>
            <person name="Koerich L.B."/>
            <person name="Kristiansen K."/>
            <person name="Kudrna D."/>
            <person name="Kulathinal R.J."/>
            <person name="Kumar S."/>
            <person name="Kwok R."/>
            <person name="Lander E."/>
            <person name="Langley C.H."/>
            <person name="Lapoint R."/>
            <person name="Lazzaro B.P."/>
            <person name="Lee S.J."/>
            <person name="Levesque L."/>
            <person name="Li R."/>
            <person name="Lin C.F."/>
            <person name="Lin M.F."/>
            <person name="Lindblad-Toh K."/>
            <person name="Llopart A."/>
            <person name="Long M."/>
            <person name="Low L."/>
            <person name="Lozovsky E."/>
            <person name="Lu J."/>
            <person name="Luo M."/>
            <person name="Machado C.A."/>
            <person name="Makalowski W."/>
            <person name="Marzo M."/>
            <person name="Matsuda M."/>
            <person name="Matzkin L."/>
            <person name="McAllister B."/>
            <person name="McBride C.S."/>
            <person name="McKernan B."/>
            <person name="McKernan K."/>
            <person name="Mendez-Lago M."/>
            <person name="Minx P."/>
            <person name="Mollenhauer M.U."/>
            <person name="Montooth K."/>
            <person name="Mount S.M."/>
            <person name="Mu X."/>
            <person name="Myers E."/>
            <person name="Negre B."/>
            <person name="Newfeld S."/>
            <person name="Nielsen R."/>
            <person name="Noor M.A."/>
            <person name="O'Grady P."/>
            <person name="Pachter L."/>
            <person name="Papaceit M."/>
            <person name="Parisi M.J."/>
            <person name="Parisi M."/>
            <person name="Parts L."/>
            <person name="Pedersen J.S."/>
            <person name="Pesole G."/>
            <person name="Phillippy A.M."/>
            <person name="Ponting C.P."/>
            <person name="Pop M."/>
            <person name="Porcelli D."/>
            <person name="Powell J.R."/>
            <person name="Prohaska S."/>
            <person name="Pruitt K."/>
            <person name="Puig M."/>
            <person name="Quesneville H."/>
            <person name="Ram K.R."/>
            <person name="Rand D."/>
            <person name="Rasmussen M.D."/>
            <person name="Reed L.K."/>
            <person name="Reenan R."/>
            <person name="Reily A."/>
            <person name="Remington K.A."/>
            <person name="Rieger T.T."/>
            <person name="Ritchie M.G."/>
            <person name="Robin C."/>
            <person name="Rogers Y.H."/>
            <person name="Rohde C."/>
            <person name="Rozas J."/>
            <person name="Rubenfield M.J."/>
            <person name="Ruiz A."/>
            <person name="Russo S."/>
            <person name="Salzberg S.L."/>
            <person name="Sanchez-Gracia A."/>
            <person name="Saranga D.J."/>
            <person name="Sato H."/>
            <person name="Schaeffer S.W."/>
            <person name="Schatz M.C."/>
            <person name="Schlenke T."/>
            <person name="Schwartz R."/>
            <person name="Segarra C."/>
            <person name="Singh R.S."/>
            <person name="Sirot L."/>
            <person name="Sirota M."/>
            <person name="Sisneros N.B."/>
            <person name="Smith C.D."/>
            <person name="Smith T.F."/>
            <person name="Spieth J."/>
            <person name="Stage D.E."/>
            <person name="Stark A."/>
            <person name="Stephan W."/>
            <person name="Strausberg R.L."/>
            <person name="Strempel S."/>
            <person name="Sturgill D."/>
            <person name="Sutton G."/>
            <person name="Sutton G.G."/>
            <person name="Tao W."/>
            <person name="Teichmann S."/>
            <person name="Tobari Y.N."/>
            <person name="Tomimura Y."/>
            <person name="Tsolas J.M."/>
            <person name="Valente V.L."/>
            <person name="Venter E."/>
            <person name="Venter J.C."/>
            <person name="Vicario S."/>
            <person name="Vieira F.G."/>
            <person name="Vilella A.J."/>
            <person name="Villasante A."/>
            <person name="Walenz B."/>
            <person name="Wang J."/>
            <person name="Wasserman M."/>
            <person name="Watts T."/>
            <person name="Wilson D."/>
            <person name="Wilson R.K."/>
            <person name="Wing R.A."/>
            <person name="Wolfner M.F."/>
            <person name="Wong A."/>
            <person name="Wong G.K."/>
            <person name="Wu C.I."/>
            <person name="Wu G."/>
            <person name="Yamamoto D."/>
            <person name="Yang H.P."/>
            <person name="Yang S.P."/>
            <person name="Yorke J.A."/>
            <person name="Yoshida K."/>
            <person name="Zdobnov E."/>
            <person name="Zhang P."/>
            <person name="Zhang Y."/>
            <person name="Zimin A.V."/>
            <person name="Baldwin J."/>
            <person name="Abdouelleil A."/>
            <person name="Abdulkadir J."/>
            <person name="Abebe A."/>
            <person name="Abera B."/>
            <person name="Abreu J."/>
            <person name="Acer S.C."/>
            <person name="Aftuck L."/>
            <person name="Alexander A."/>
            <person name="An P."/>
            <person name="Anderson E."/>
            <person name="Anderson S."/>
            <person name="Arachi H."/>
            <person name="Azer M."/>
            <person name="Bachantsang P."/>
            <person name="Barry A."/>
            <person name="Bayul T."/>
            <person name="Berlin A."/>
            <person name="Bessette D."/>
            <person name="Bloom T."/>
            <person name="Blye J."/>
            <person name="Boguslavskiy L."/>
            <person name="Bonnet C."/>
            <person name="Boukhgalter B."/>
            <person name="Bourzgui I."/>
            <person name="Brown A."/>
            <person name="Cahill P."/>
            <person name="Channer S."/>
            <person name="Cheshatsang Y."/>
            <person name="Chuda L."/>
            <person name="Citroen M."/>
            <person name="Collymore A."/>
            <person name="Cooke P."/>
            <person name="Costello M."/>
            <person name="D'Aco K."/>
            <person name="Daza R."/>
            <person name="De Haan G."/>
            <person name="DeGray S."/>
            <person name="DeMaso C."/>
            <person name="Dhargay N."/>
            <person name="Dooley K."/>
            <person name="Dooley E."/>
            <person name="Doricent M."/>
            <person name="Dorje P."/>
            <person name="Dorjee K."/>
            <person name="Dupes A."/>
            <person name="Elong R."/>
            <person name="Falk J."/>
            <person name="Farina A."/>
            <person name="Faro S."/>
            <person name="Ferguson D."/>
            <person name="Fisher S."/>
            <person name="Foley C.D."/>
            <person name="Franke A."/>
            <person name="Friedrich D."/>
            <person name="Gadbois L."/>
            <person name="Gearin G."/>
            <person name="Gearin C.R."/>
            <person name="Giannoukos G."/>
            <person name="Goode T."/>
            <person name="Graham J."/>
            <person name="Grandbois E."/>
            <person name="Grewal S."/>
            <person name="Gyaltsen K."/>
            <person name="Hafez N."/>
            <person name="Hagos B."/>
            <person name="Hall J."/>
            <person name="Henson C."/>
            <person name="Hollinger A."/>
            <person name="Honan T."/>
            <person name="Huard M.D."/>
            <person name="Hughes L."/>
            <person name="Hurhula B."/>
            <person name="Husby M.E."/>
            <person name="Kamat A."/>
            <person name="Kanga B."/>
            <person name="Kashin S."/>
            <person name="Khazanovich D."/>
            <person name="Kisner P."/>
            <person name="Lance K."/>
            <person name="Lara M."/>
            <person name="Lee W."/>
            <person name="Lennon N."/>
            <person name="Letendre F."/>
            <person name="LeVine R."/>
            <person name="Lipovsky A."/>
            <person name="Liu X."/>
            <person name="Liu J."/>
            <person name="Liu S."/>
            <person name="Lokyitsang T."/>
            <person name="Lokyitsang Y."/>
            <person name="Lubonja R."/>
            <person name="Lui A."/>
            <person name="MacDonald P."/>
            <person name="Magnisalis V."/>
            <person name="Maru K."/>
            <person name="Matthews C."/>
            <person name="McCusker W."/>
            <person name="McDonough S."/>
            <person name="Mehta T."/>
            <person name="Meldrim J."/>
            <person name="Meneus L."/>
            <person name="Mihai O."/>
            <person name="Mihalev A."/>
            <person name="Mihova T."/>
            <person name="Mittelman R."/>
            <person name="Mlenga V."/>
            <person name="Montmayeur A."/>
            <person name="Mulrain L."/>
            <person name="Navidi A."/>
            <person name="Naylor J."/>
            <person name="Negash T."/>
            <person name="Nguyen T."/>
            <person name="Nguyen N."/>
            <person name="Nicol R."/>
            <person name="Norbu C."/>
            <person name="Norbu N."/>
            <person name="Novod N."/>
            <person name="O'Neill B."/>
            <person name="Osman S."/>
            <person name="Markiewicz E."/>
            <person name="Oyono O.L."/>
            <person name="Patti C."/>
            <person name="Phunkhang P."/>
            <person name="Pierre F."/>
            <person name="Priest M."/>
            <person name="Raghuraman S."/>
            <person name="Rege F."/>
            <person name="Reyes R."/>
            <person name="Rise C."/>
            <person name="Rogov P."/>
            <person name="Ross K."/>
            <person name="Ryan E."/>
            <person name="Settipalli S."/>
            <person name="Shea T."/>
            <person name="Sherpa N."/>
            <person name="Shi L."/>
            <person name="Shih D."/>
            <person name="Sparrow T."/>
            <person name="Spaulding J."/>
            <person name="Stalker J."/>
            <person name="Stange-Thomann N."/>
            <person name="Stavropoulos S."/>
            <person name="Stone C."/>
            <person name="Strader C."/>
            <person name="Tesfaye S."/>
            <person name="Thomson T."/>
            <person name="Thoulutsang Y."/>
            <person name="Thoulutsang D."/>
            <person name="Topham K."/>
            <person name="Topping I."/>
            <person name="Tsamla T."/>
            <person name="Vassiliev H."/>
            <person name="Vo A."/>
            <person name="Wangchuk T."/>
            <person name="Wangdi T."/>
            <person name="Weiand M."/>
            <person name="Wilkinson J."/>
            <person name="Wilson A."/>
            <person name="Yadav S."/>
            <person name="Young G."/>
            <person name="Yu Q."/>
            <person name="Zembek L."/>
            <person name="Zhong D."/>
            <person name="Zimmer A."/>
            <person name="Zwirko Z."/>
            <person name="Jaffe D.B."/>
            <person name="Alvarez P."/>
            <person name="Brockman W."/>
            <person name="Butler J."/>
            <person name="Chin C."/>
            <person name="Gnerre S."/>
            <person name="Grabherr M."/>
            <person name="Kleber M."/>
            <person name="Mauceli E."/>
            <person name="MacCallum I."/>
        </authorList>
    </citation>
    <scope>NUCLEOTIDE SEQUENCE [LARGE SCALE GENOMIC DNA]</scope>
    <source>
        <strain evidence="8">Tucson 14024-0371.13</strain>
    </source>
</reference>
<evidence type="ECO:0000313" key="8">
    <source>
        <dbReference type="Proteomes" id="UP000007801"/>
    </source>
</evidence>
<evidence type="ECO:0000256" key="1">
    <source>
        <dbReference type="ARBA" id="ARBA00004651"/>
    </source>
</evidence>